<feature type="compositionally biased region" description="Basic and acidic residues" evidence="5">
    <location>
        <begin position="488"/>
        <end position="505"/>
    </location>
</feature>
<feature type="transmembrane region" description="Helical" evidence="6">
    <location>
        <begin position="165"/>
        <end position="184"/>
    </location>
</feature>
<dbReference type="Gene3D" id="2.30.30.60">
    <property type="match status" value="1"/>
</dbReference>
<feature type="compositionally biased region" description="Basic and acidic residues" evidence="5">
    <location>
        <begin position="724"/>
        <end position="735"/>
    </location>
</feature>
<keyword evidence="2 6" id="KW-0812">Transmembrane</keyword>
<evidence type="ECO:0000259" key="7">
    <source>
        <dbReference type="Pfam" id="PF00924"/>
    </source>
</evidence>
<evidence type="ECO:0000256" key="3">
    <source>
        <dbReference type="ARBA" id="ARBA00022989"/>
    </source>
</evidence>
<proteinExistence type="predicted"/>
<evidence type="ECO:0000256" key="1">
    <source>
        <dbReference type="ARBA" id="ARBA00004370"/>
    </source>
</evidence>
<feature type="transmembrane region" description="Helical" evidence="6">
    <location>
        <begin position="116"/>
        <end position="145"/>
    </location>
</feature>
<dbReference type="PANTHER" id="PTHR31323:SF1">
    <property type="entry name" value="MECHANOSENSITIVE ION CHANNEL PROTEIN"/>
    <property type="match status" value="1"/>
</dbReference>
<dbReference type="SUPFAM" id="SSF50182">
    <property type="entry name" value="Sm-like ribonucleoproteins"/>
    <property type="match status" value="1"/>
</dbReference>
<evidence type="ECO:0000256" key="4">
    <source>
        <dbReference type="ARBA" id="ARBA00023136"/>
    </source>
</evidence>
<sequence>MVRPQGRQQSPGEYSDEGGRLESGSDRCESYLRHHMNGQADDGSGRRQRQAHPGRGVMGVRGRRQTASVCSRCGTQVQKLCRLSAGGVLLFCAFVTFALFHCLAEAQKHNEDYLDLLVAALAAVVGAMACRLIVFIIRLIFTWVAKKCDPLYQSPVRIVLHTVDPALWDLLFALSVLLMWDRFFSTNSGIYRKLLLLLIEGSGAASGKPLSPSPGSSSGRSDTRWEVVRKCIVVFVLWKVKALLLDLGYTSLSVAAFRSRAGEIVSVLFRFESFRRLDAYNSRAGEGGPDSRNSAADGEQSETLFAFLNGKEPFAFDSLNLDHPVYESDGQREAQSSTEADDTAEPLTKIATEMPPGPQRKQIRQRTARLRAGGIGDASAAGPRPWVNFEAGGRDEPRERDRLPFAQTRMTTLFDFDLDSFSGNNRGKAREREGWGWGVRHAHRERERERGVHPLSQSLLREEHEYREGEGAGRPSSSVPPISPPTSQERDRERERDRIVRERDSTNPQANEEEGVEGEGDQTQKMGGRSNSSVSLSAESLNPIAIRRGTYFVDLPSLALPLNWWEAYIGMQLLKHVPFTLVVGGQLVEVSSMKEVGPLASSLFSELIQREEDERVAAGHAGPALPRMATDTELLRHHHAHQPQANHPTAQRQQQHLEAEERITAAGGGGGGGQIVEEEHGGAYGSFSKQRYNLGLDQQQAAAPAFSQAAAERSLHSAPPKGGGEGEHEGVRQSQRDILSLRPLRPRSVLSPSALNRYMGKKEAALFSTQMDRKGEGFADRREFLDCARRAFSDRRGLADSLSSHDQIADVLGTVLNVGLWIVLLAAILVVFHFDIRAFLVSAAAVLASAGFIFSNSLKNFVDSLTFVFFQHPYDVGNRVHLKEVNDGGTLRVVNITAMTTVFCTATNETIVVPNFTLATCSVVNEHRSGCASFVVAVRLRLDEVSTKQLSALKTNLLEYIGKNPKEWVAAETFFWIESFDQEGLVRWCVQVTHHLGFYRWDAVNASRDRLLNFLSAEMKRLGVNTARRVQVDAHLSKPTVEGAEGKGK</sequence>
<comment type="subcellular location">
    <subcellularLocation>
        <location evidence="1">Membrane</location>
    </subcellularLocation>
</comment>
<gene>
    <name evidence="8" type="ORF">Cvel_12993</name>
</gene>
<reference evidence="8" key="1">
    <citation type="submission" date="2014-11" db="EMBL/GenBank/DDBJ databases">
        <authorList>
            <person name="Otto D Thomas"/>
            <person name="Naeem Raeece"/>
        </authorList>
    </citation>
    <scope>NUCLEOTIDE SEQUENCE</scope>
</reference>
<evidence type="ECO:0000256" key="6">
    <source>
        <dbReference type="SAM" id="Phobius"/>
    </source>
</evidence>
<dbReference type="GO" id="GO:0005262">
    <property type="term" value="F:calcium channel activity"/>
    <property type="evidence" value="ECO:0007669"/>
    <property type="project" value="TreeGrafter"/>
</dbReference>
<dbReference type="Pfam" id="PF00924">
    <property type="entry name" value="MS_channel_2nd"/>
    <property type="match status" value="1"/>
</dbReference>
<dbReference type="EMBL" id="CDMZ01005811">
    <property type="protein sequence ID" value="CEM54728.1"/>
    <property type="molecule type" value="Genomic_DNA"/>
</dbReference>
<feature type="region of interest" description="Disordered" evidence="5">
    <location>
        <begin position="327"/>
        <end position="362"/>
    </location>
</feature>
<feature type="region of interest" description="Disordered" evidence="5">
    <location>
        <begin position="1"/>
        <end position="25"/>
    </location>
</feature>
<accession>A0A0G4IC29</accession>
<feature type="transmembrane region" description="Helical" evidence="6">
    <location>
        <begin position="838"/>
        <end position="855"/>
    </location>
</feature>
<feature type="region of interest" description="Disordered" evidence="5">
    <location>
        <begin position="375"/>
        <end position="400"/>
    </location>
</feature>
<dbReference type="PANTHER" id="PTHR31323">
    <property type="entry name" value="MECHANOSENSITIVE ION CHANNEL PROTEIN MSY2"/>
    <property type="match status" value="1"/>
</dbReference>
<feature type="compositionally biased region" description="Polar residues" evidence="5">
    <location>
        <begin position="1"/>
        <end position="12"/>
    </location>
</feature>
<dbReference type="GO" id="GO:0006874">
    <property type="term" value="P:intracellular calcium ion homeostasis"/>
    <property type="evidence" value="ECO:0007669"/>
    <property type="project" value="TreeGrafter"/>
</dbReference>
<dbReference type="InterPro" id="IPR010920">
    <property type="entry name" value="LSM_dom_sf"/>
</dbReference>
<evidence type="ECO:0000313" key="8">
    <source>
        <dbReference type="EMBL" id="CEM54728.1"/>
    </source>
</evidence>
<feature type="transmembrane region" description="Helical" evidence="6">
    <location>
        <begin position="811"/>
        <end position="832"/>
    </location>
</feature>
<feature type="domain" description="Mechanosensitive ion channel MscS" evidence="7">
    <location>
        <begin position="856"/>
        <end position="926"/>
    </location>
</feature>
<feature type="compositionally biased region" description="Low complexity" evidence="5">
    <location>
        <begin position="642"/>
        <end position="651"/>
    </location>
</feature>
<keyword evidence="4 6" id="KW-0472">Membrane</keyword>
<feature type="region of interest" description="Disordered" evidence="5">
    <location>
        <begin position="37"/>
        <end position="59"/>
    </location>
</feature>
<feature type="region of interest" description="Disordered" evidence="5">
    <location>
        <begin position="638"/>
        <end position="657"/>
    </location>
</feature>
<dbReference type="AlphaFoldDB" id="A0A0G4IC29"/>
<evidence type="ECO:0000256" key="2">
    <source>
        <dbReference type="ARBA" id="ARBA00022692"/>
    </source>
</evidence>
<dbReference type="PhylomeDB" id="A0A0G4IC29"/>
<organism evidence="8">
    <name type="scientific">Chromera velia CCMP2878</name>
    <dbReference type="NCBI Taxonomy" id="1169474"/>
    <lineage>
        <taxon>Eukaryota</taxon>
        <taxon>Sar</taxon>
        <taxon>Alveolata</taxon>
        <taxon>Colpodellida</taxon>
        <taxon>Chromeraceae</taxon>
        <taxon>Chromera</taxon>
    </lineage>
</organism>
<feature type="compositionally biased region" description="Low complexity" evidence="5">
    <location>
        <begin position="699"/>
        <end position="711"/>
    </location>
</feature>
<dbReference type="InterPro" id="IPR023408">
    <property type="entry name" value="MscS_beta-dom_sf"/>
</dbReference>
<feature type="compositionally biased region" description="Acidic residues" evidence="5">
    <location>
        <begin position="511"/>
        <end position="520"/>
    </location>
</feature>
<dbReference type="InterPro" id="IPR006685">
    <property type="entry name" value="MscS_channel_2nd"/>
</dbReference>
<feature type="region of interest" description="Disordered" evidence="5">
    <location>
        <begin position="445"/>
        <end position="535"/>
    </location>
</feature>
<dbReference type="GO" id="GO:0016020">
    <property type="term" value="C:membrane"/>
    <property type="evidence" value="ECO:0007669"/>
    <property type="project" value="UniProtKB-SubCell"/>
</dbReference>
<feature type="region of interest" description="Disordered" evidence="5">
    <location>
        <begin position="699"/>
        <end position="738"/>
    </location>
</feature>
<evidence type="ECO:0000256" key="5">
    <source>
        <dbReference type="SAM" id="MobiDB-lite"/>
    </source>
</evidence>
<name>A0A0G4IC29_9ALVE</name>
<feature type="transmembrane region" description="Helical" evidence="6">
    <location>
        <begin position="83"/>
        <end position="104"/>
    </location>
</feature>
<feature type="compositionally biased region" description="Basic and acidic residues" evidence="5">
    <location>
        <begin position="460"/>
        <end position="471"/>
    </location>
</feature>
<protein>
    <recommendedName>
        <fullName evidence="7">Mechanosensitive ion channel MscS domain-containing protein</fullName>
    </recommendedName>
</protein>
<dbReference type="VEuPathDB" id="CryptoDB:Cvel_12993"/>
<keyword evidence="3 6" id="KW-1133">Transmembrane helix</keyword>